<sequence length="204" mass="24188">MLFISNPLLLEREVKLEFDDNHDFRKKCDKTRFVISGLFLYVLTSLFIVILNYPLSLTAIAFPIIVLIYTIAVLSDNRRRDLWPIIFITFAGFVLKLIIITMFFIIYPLRNDENAPKIMNAGKKPGLFGWIREEEKRLFFGIFFLIEFVLLIIACCLHWYFISFSHQCSTNTTITVGRSRRNLRRSQRLRKENNRETGLKYKYI</sequence>
<dbReference type="AlphaFoldDB" id="A0A1I8EQ30"/>
<dbReference type="WBParaSite" id="maker-PairedContig_4004-snap-gene-1.15-mRNA-1">
    <property type="protein sequence ID" value="maker-PairedContig_4004-snap-gene-1.15-mRNA-1"/>
    <property type="gene ID" value="maker-PairedContig_4004-snap-gene-1.15"/>
</dbReference>
<keyword evidence="1" id="KW-1133">Transmembrane helix</keyword>
<evidence type="ECO:0000256" key="1">
    <source>
        <dbReference type="SAM" id="Phobius"/>
    </source>
</evidence>
<keyword evidence="1" id="KW-0812">Transmembrane</keyword>
<feature type="transmembrane region" description="Helical" evidence="1">
    <location>
        <begin position="33"/>
        <end position="51"/>
    </location>
</feature>
<evidence type="ECO:0000313" key="2">
    <source>
        <dbReference type="WBParaSite" id="maker-PairedContig_4004-snap-gene-1.15-mRNA-1"/>
    </source>
</evidence>
<feature type="transmembrane region" description="Helical" evidence="1">
    <location>
        <begin position="82"/>
        <end position="107"/>
    </location>
</feature>
<keyword evidence="1" id="KW-0472">Membrane</keyword>
<proteinExistence type="predicted"/>
<protein>
    <submittedName>
        <fullName evidence="2">Uncharacterized protein</fullName>
    </submittedName>
</protein>
<name>A0A1I8EQ30_WUCBA</name>
<feature type="transmembrane region" description="Helical" evidence="1">
    <location>
        <begin position="57"/>
        <end position="75"/>
    </location>
</feature>
<reference evidence="2" key="1">
    <citation type="submission" date="2016-11" db="UniProtKB">
        <authorList>
            <consortium name="WormBaseParasite"/>
        </authorList>
    </citation>
    <scope>IDENTIFICATION</scope>
    <source>
        <strain evidence="2">pt0022</strain>
    </source>
</reference>
<accession>A0A1I8EQ30</accession>
<organism evidence="2">
    <name type="scientific">Wuchereria bancrofti</name>
    <dbReference type="NCBI Taxonomy" id="6293"/>
    <lineage>
        <taxon>Eukaryota</taxon>
        <taxon>Metazoa</taxon>
        <taxon>Ecdysozoa</taxon>
        <taxon>Nematoda</taxon>
        <taxon>Chromadorea</taxon>
        <taxon>Rhabditida</taxon>
        <taxon>Spirurina</taxon>
        <taxon>Spiruromorpha</taxon>
        <taxon>Filarioidea</taxon>
        <taxon>Onchocercidae</taxon>
        <taxon>Wuchereria</taxon>
    </lineage>
</organism>
<feature type="transmembrane region" description="Helical" evidence="1">
    <location>
        <begin position="138"/>
        <end position="161"/>
    </location>
</feature>